<keyword evidence="2" id="KW-0540">Nuclease</keyword>
<proteinExistence type="predicted"/>
<dbReference type="RefSeq" id="WP_268785764.1">
    <property type="nucleotide sequence ID" value="NZ_JAPQYE010000003.1"/>
</dbReference>
<dbReference type="Proteomes" id="UP001084650">
    <property type="component" value="Unassembled WGS sequence"/>
</dbReference>
<dbReference type="GO" id="GO:0004519">
    <property type="term" value="F:endonuclease activity"/>
    <property type="evidence" value="ECO:0007669"/>
    <property type="project" value="UniProtKB-KW"/>
</dbReference>
<evidence type="ECO:0000313" key="3">
    <source>
        <dbReference type="Proteomes" id="UP001084650"/>
    </source>
</evidence>
<evidence type="ECO:0000313" key="2">
    <source>
        <dbReference type="EMBL" id="MCZ0727960.1"/>
    </source>
</evidence>
<sequence>MKTCGRCGVAKLLVEFHQDRRRSDGRQSHCKACKKVGRAAYYAANRDAEAEQVRAYQQANREATNARKRKYHAANREAATARQRKYHAANPHVYWESRYRLRARRFGFDPVVESFTRADLVARYGDACFHCGGDFEELDHFPIPVSQGGPHALDNCRPSCTPCNQRSWKADAA</sequence>
<organism evidence="2 3">
    <name type="scientific">Mycolicibacterium iranicum</name>
    <name type="common">Mycobacterium iranicum</name>
    <dbReference type="NCBI Taxonomy" id="912594"/>
    <lineage>
        <taxon>Bacteria</taxon>
        <taxon>Bacillati</taxon>
        <taxon>Actinomycetota</taxon>
        <taxon>Actinomycetes</taxon>
        <taxon>Mycobacteriales</taxon>
        <taxon>Mycobacteriaceae</taxon>
        <taxon>Mycolicibacterium</taxon>
    </lineage>
</organism>
<dbReference type="InterPro" id="IPR002711">
    <property type="entry name" value="HNH"/>
</dbReference>
<evidence type="ECO:0000259" key="1">
    <source>
        <dbReference type="SMART" id="SM00507"/>
    </source>
</evidence>
<dbReference type="CDD" id="cd00085">
    <property type="entry name" value="HNHc"/>
    <property type="match status" value="1"/>
</dbReference>
<feature type="domain" description="HNH nuclease" evidence="1">
    <location>
        <begin position="115"/>
        <end position="165"/>
    </location>
</feature>
<dbReference type="Pfam" id="PF01844">
    <property type="entry name" value="HNH"/>
    <property type="match status" value="1"/>
</dbReference>
<accession>A0ABT4HCP5</accession>
<protein>
    <submittedName>
        <fullName evidence="2">HNH endonuclease signature motif containing protein</fullName>
    </submittedName>
</protein>
<dbReference type="Gene3D" id="1.10.30.50">
    <property type="match status" value="1"/>
</dbReference>
<keyword evidence="2" id="KW-0378">Hydrolase</keyword>
<dbReference type="SMART" id="SM00507">
    <property type="entry name" value="HNHc"/>
    <property type="match status" value="1"/>
</dbReference>
<comment type="caution">
    <text evidence="2">The sequence shown here is derived from an EMBL/GenBank/DDBJ whole genome shotgun (WGS) entry which is preliminary data.</text>
</comment>
<name>A0ABT4HCP5_MYCIR</name>
<reference evidence="2" key="1">
    <citation type="submission" date="2022-12" db="EMBL/GenBank/DDBJ databases">
        <title>Whole genome sequence of Mycolicibacterium iranicum strain SBH312.</title>
        <authorList>
            <person name="Jani J."/>
            <person name="Arifin Mustapha Z."/>
            <person name="Ahmed K."/>
            <person name="Kai Ling C."/>
        </authorList>
    </citation>
    <scope>NUCLEOTIDE SEQUENCE</scope>
    <source>
        <strain evidence="2">SBH312</strain>
    </source>
</reference>
<keyword evidence="2" id="KW-0255">Endonuclease</keyword>
<dbReference type="EMBL" id="JAPQYE010000003">
    <property type="protein sequence ID" value="MCZ0727960.1"/>
    <property type="molecule type" value="Genomic_DNA"/>
</dbReference>
<dbReference type="InterPro" id="IPR003615">
    <property type="entry name" value="HNH_nuc"/>
</dbReference>
<gene>
    <name evidence="2" type="ORF">OY187_07875</name>
</gene>
<keyword evidence="3" id="KW-1185">Reference proteome</keyword>